<feature type="compositionally biased region" description="Basic residues" evidence="4">
    <location>
        <begin position="585"/>
        <end position="603"/>
    </location>
</feature>
<dbReference type="InParanoid" id="A8NAX7"/>
<feature type="region of interest" description="Disordered" evidence="4">
    <location>
        <begin position="168"/>
        <end position="276"/>
    </location>
</feature>
<name>A8NAX7_COPC7</name>
<evidence type="ECO:0000256" key="4">
    <source>
        <dbReference type="SAM" id="MobiDB-lite"/>
    </source>
</evidence>
<dbReference type="Gene3D" id="1.10.30.10">
    <property type="entry name" value="High mobility group box domain"/>
    <property type="match status" value="1"/>
</dbReference>
<evidence type="ECO:0000313" key="6">
    <source>
        <dbReference type="EMBL" id="EAU89878.2"/>
    </source>
</evidence>
<dbReference type="EMBL" id="AACS02000009">
    <property type="protein sequence ID" value="EAU89878.2"/>
    <property type="molecule type" value="Genomic_DNA"/>
</dbReference>
<feature type="region of interest" description="Disordered" evidence="4">
    <location>
        <begin position="296"/>
        <end position="446"/>
    </location>
</feature>
<evidence type="ECO:0000256" key="3">
    <source>
        <dbReference type="PROSITE-ProRule" id="PRU00267"/>
    </source>
</evidence>
<dbReference type="KEGG" id="cci:CC1G_07030"/>
<dbReference type="OMA" id="KIIGLCW"/>
<reference evidence="6 7" key="1">
    <citation type="journal article" date="2010" name="Proc. Natl. Acad. Sci. U.S.A.">
        <title>Insights into evolution of multicellular fungi from the assembled chromosomes of the mushroom Coprinopsis cinerea (Coprinus cinereus).</title>
        <authorList>
            <person name="Stajich J.E."/>
            <person name="Wilke S.K."/>
            <person name="Ahren D."/>
            <person name="Au C.H."/>
            <person name="Birren B.W."/>
            <person name="Borodovsky M."/>
            <person name="Burns C."/>
            <person name="Canback B."/>
            <person name="Casselton L.A."/>
            <person name="Cheng C.K."/>
            <person name="Deng J."/>
            <person name="Dietrich F.S."/>
            <person name="Fargo D.C."/>
            <person name="Farman M.L."/>
            <person name="Gathman A.C."/>
            <person name="Goldberg J."/>
            <person name="Guigo R."/>
            <person name="Hoegger P.J."/>
            <person name="Hooker J.B."/>
            <person name="Huggins A."/>
            <person name="James T.Y."/>
            <person name="Kamada T."/>
            <person name="Kilaru S."/>
            <person name="Kodira C."/>
            <person name="Kues U."/>
            <person name="Kupfer D."/>
            <person name="Kwan H.S."/>
            <person name="Lomsadze A."/>
            <person name="Li W."/>
            <person name="Lilly W.W."/>
            <person name="Ma L.J."/>
            <person name="Mackey A.J."/>
            <person name="Manning G."/>
            <person name="Martin F."/>
            <person name="Muraguchi H."/>
            <person name="Natvig D.O."/>
            <person name="Palmerini H."/>
            <person name="Ramesh M.A."/>
            <person name="Rehmeyer C.J."/>
            <person name="Roe B.A."/>
            <person name="Shenoy N."/>
            <person name="Stanke M."/>
            <person name="Ter-Hovhannisyan V."/>
            <person name="Tunlid A."/>
            <person name="Velagapudi R."/>
            <person name="Vision T.J."/>
            <person name="Zeng Q."/>
            <person name="Zolan M.E."/>
            <person name="Pukkila P.J."/>
        </authorList>
    </citation>
    <scope>NUCLEOTIDE SEQUENCE [LARGE SCALE GENOMIC DNA]</scope>
    <source>
        <strain evidence="7">Okayama-7 / 130 / ATCC MYA-4618 / FGSC 9003</strain>
    </source>
</reference>
<dbReference type="GO" id="GO:0005634">
    <property type="term" value="C:nucleus"/>
    <property type="evidence" value="ECO:0007669"/>
    <property type="project" value="UniProtKB-UniRule"/>
</dbReference>
<dbReference type="InterPro" id="IPR009071">
    <property type="entry name" value="HMG_box_dom"/>
</dbReference>
<dbReference type="GO" id="GO:0000981">
    <property type="term" value="F:DNA-binding transcription factor activity, RNA polymerase II-specific"/>
    <property type="evidence" value="ECO:0007669"/>
    <property type="project" value="TreeGrafter"/>
</dbReference>
<dbReference type="HOGENOM" id="CLU_025635_0_0_1"/>
<feature type="compositionally biased region" description="Low complexity" evidence="4">
    <location>
        <begin position="87"/>
        <end position="100"/>
    </location>
</feature>
<dbReference type="AlphaFoldDB" id="A8NAX7"/>
<keyword evidence="1 3" id="KW-0238">DNA-binding</keyword>
<feature type="compositionally biased region" description="Polar residues" evidence="4">
    <location>
        <begin position="486"/>
        <end position="500"/>
    </location>
</feature>
<feature type="compositionally biased region" description="Polar residues" evidence="4">
    <location>
        <begin position="627"/>
        <end position="638"/>
    </location>
</feature>
<organism evidence="6 7">
    <name type="scientific">Coprinopsis cinerea (strain Okayama-7 / 130 / ATCC MYA-4618 / FGSC 9003)</name>
    <name type="common">Inky cap fungus</name>
    <name type="synonym">Hormographiella aspergillata</name>
    <dbReference type="NCBI Taxonomy" id="240176"/>
    <lineage>
        <taxon>Eukaryota</taxon>
        <taxon>Fungi</taxon>
        <taxon>Dikarya</taxon>
        <taxon>Basidiomycota</taxon>
        <taxon>Agaricomycotina</taxon>
        <taxon>Agaricomycetes</taxon>
        <taxon>Agaricomycetidae</taxon>
        <taxon>Agaricales</taxon>
        <taxon>Agaricineae</taxon>
        <taxon>Psathyrellaceae</taxon>
        <taxon>Coprinopsis</taxon>
    </lineage>
</organism>
<feature type="domain" description="HMG box" evidence="5">
    <location>
        <begin position="118"/>
        <end position="187"/>
    </location>
</feature>
<proteinExistence type="predicted"/>
<keyword evidence="2 3" id="KW-0539">Nucleus</keyword>
<protein>
    <recommendedName>
        <fullName evidence="5">HMG box domain-containing protein</fullName>
    </recommendedName>
</protein>
<dbReference type="VEuPathDB" id="FungiDB:CC1G_07030"/>
<dbReference type="InterPro" id="IPR036910">
    <property type="entry name" value="HMG_box_dom_sf"/>
</dbReference>
<dbReference type="RefSeq" id="XP_001831979.2">
    <property type="nucleotide sequence ID" value="XM_001831927.2"/>
</dbReference>
<feature type="compositionally biased region" description="Polar residues" evidence="4">
    <location>
        <begin position="355"/>
        <end position="369"/>
    </location>
</feature>
<feature type="compositionally biased region" description="Polar residues" evidence="4">
    <location>
        <begin position="405"/>
        <end position="432"/>
    </location>
</feature>
<dbReference type="SUPFAM" id="SSF47095">
    <property type="entry name" value="HMG-box"/>
    <property type="match status" value="1"/>
</dbReference>
<feature type="region of interest" description="Disordered" evidence="4">
    <location>
        <begin position="54"/>
        <end position="122"/>
    </location>
</feature>
<feature type="compositionally biased region" description="Polar residues" evidence="4">
    <location>
        <begin position="206"/>
        <end position="219"/>
    </location>
</feature>
<evidence type="ECO:0000256" key="1">
    <source>
        <dbReference type="ARBA" id="ARBA00023125"/>
    </source>
</evidence>
<dbReference type="eggNOG" id="KOG0527">
    <property type="taxonomic scope" value="Eukaryota"/>
</dbReference>
<feature type="region of interest" description="Disordered" evidence="4">
    <location>
        <begin position="476"/>
        <end position="542"/>
    </location>
</feature>
<evidence type="ECO:0000256" key="2">
    <source>
        <dbReference type="ARBA" id="ARBA00023242"/>
    </source>
</evidence>
<feature type="compositionally biased region" description="Low complexity" evidence="4">
    <location>
        <begin position="515"/>
        <end position="542"/>
    </location>
</feature>
<dbReference type="SMART" id="SM00398">
    <property type="entry name" value="HMG"/>
    <property type="match status" value="1"/>
</dbReference>
<feature type="compositionally biased region" description="Basic residues" evidence="4">
    <location>
        <begin position="101"/>
        <end position="111"/>
    </location>
</feature>
<feature type="region of interest" description="Disordered" evidence="4">
    <location>
        <begin position="571"/>
        <end position="664"/>
    </location>
</feature>
<comment type="caution">
    <text evidence="6">The sequence shown here is derived from an EMBL/GenBank/DDBJ whole genome shotgun (WGS) entry which is preliminary data.</text>
</comment>
<dbReference type="PANTHER" id="PTHR45789">
    <property type="entry name" value="FI18025P1"/>
    <property type="match status" value="1"/>
</dbReference>
<feature type="compositionally biased region" description="Basic and acidic residues" evidence="4">
    <location>
        <begin position="168"/>
        <end position="188"/>
    </location>
</feature>
<evidence type="ECO:0000259" key="5">
    <source>
        <dbReference type="PROSITE" id="PS50118"/>
    </source>
</evidence>
<feature type="region of interest" description="Disordered" evidence="4">
    <location>
        <begin position="1"/>
        <end position="34"/>
    </location>
</feature>
<dbReference type="PROSITE" id="PS50118">
    <property type="entry name" value="HMG_BOX_2"/>
    <property type="match status" value="1"/>
</dbReference>
<dbReference type="OrthoDB" id="6247875at2759"/>
<accession>A8NAX7</accession>
<dbReference type="Pfam" id="PF00505">
    <property type="entry name" value="HMG_box"/>
    <property type="match status" value="1"/>
</dbReference>
<dbReference type="PANTHER" id="PTHR45789:SF2">
    <property type="entry name" value="FI18025P1"/>
    <property type="match status" value="1"/>
</dbReference>
<gene>
    <name evidence="6" type="ORF">CC1G_07030</name>
</gene>
<evidence type="ECO:0000313" key="7">
    <source>
        <dbReference type="Proteomes" id="UP000001861"/>
    </source>
</evidence>
<dbReference type="GeneID" id="6008461"/>
<dbReference type="CDD" id="cd01389">
    <property type="entry name" value="HMG-box_ROX1-like"/>
    <property type="match status" value="1"/>
</dbReference>
<feature type="DNA-binding region" description="HMG box" evidence="3">
    <location>
        <begin position="118"/>
        <end position="187"/>
    </location>
</feature>
<dbReference type="InterPro" id="IPR051356">
    <property type="entry name" value="SOX/SOX-like_TF"/>
</dbReference>
<dbReference type="Proteomes" id="UP000001861">
    <property type="component" value="Unassembled WGS sequence"/>
</dbReference>
<keyword evidence="7" id="KW-1185">Reference proteome</keyword>
<dbReference type="GO" id="GO:0000978">
    <property type="term" value="F:RNA polymerase II cis-regulatory region sequence-specific DNA binding"/>
    <property type="evidence" value="ECO:0007669"/>
    <property type="project" value="TreeGrafter"/>
</dbReference>
<sequence>MQPAAPAVVVNDDGVEDDDMPPLVDNPNSLNKTSYHAYDGHLALSSQVTPSAINITSPTANTAPIPGVAQPLSKPDPADPTHHMPVASSSSSSSAGAKAASARRSRSKPRPRRDEGRIPRPPNAFILFRSAFIRSQHIPDRVEGNHSNLSKIIGRYWKTLPPEERAEWEAKAQEAAQEHREKYPDWRFRPGPYEMGGKPKTRETGGASSSSGRRNTVSNAKDPPDDPESSSSSPVDTKEHPEGTSGSKSKGKGKGKEKESVGAAKARTILEQRNSRCDKIATLLVEGKSGAELANAVEEWEEGNKRRNSVLGKEPLSASSSFAGPHHHSQHQLPSPTQHYDSTARSAPIKGISSVPLTQMFTSPSSATPSIAELCPPSPSTSPRSSGYPKPSGWGQGDIEPSPPSTFHRSSPTGDQFWWDTSSATPNPSATLSFDDKTLPPARSGADLKHENLADLGYERTNTMDDWSNRFEKGAYGSLNDLPSDGSDTVTGWTTTSSDGANRHGLHTHRSSLTANSSAGPSAIGAPPSTAAPGAPFLYHPQSQPQVHVQPQFAATSYSTLTGWAGELSYHPHHQQHQPSPLHLHQPHPHPQHHHQQPQHHPHQPLSMVSKGHVPPLPTSNPPARASFSTPLSEWHTQPQPPVRDPWNNNSHMQPHPSGHHMELGLARNPEEWDTVEAGVRGLGGMHQGGS</sequence>